<feature type="transmembrane region" description="Helical" evidence="6">
    <location>
        <begin position="88"/>
        <end position="110"/>
    </location>
</feature>
<dbReference type="STRING" id="933852.A0A0C2X4E6"/>
<dbReference type="HOGENOM" id="CLU_033465_6_0_1"/>
<keyword evidence="3 6" id="KW-1133">Transmembrane helix</keyword>
<feature type="compositionally biased region" description="Basic and acidic residues" evidence="5">
    <location>
        <begin position="252"/>
        <end position="261"/>
    </location>
</feature>
<proteinExistence type="predicted"/>
<evidence type="ECO:0008006" key="9">
    <source>
        <dbReference type="Google" id="ProtNLM"/>
    </source>
</evidence>
<keyword evidence="4 6" id="KW-0472">Membrane</keyword>
<dbReference type="GO" id="GO:0005886">
    <property type="term" value="C:plasma membrane"/>
    <property type="evidence" value="ECO:0007669"/>
    <property type="project" value="TreeGrafter"/>
</dbReference>
<reference evidence="7 8" key="1">
    <citation type="submission" date="2014-04" db="EMBL/GenBank/DDBJ databases">
        <authorList>
            <consortium name="DOE Joint Genome Institute"/>
            <person name="Kuo A."/>
            <person name="Zuccaro A."/>
            <person name="Kohler A."/>
            <person name="Nagy L.G."/>
            <person name="Floudas D."/>
            <person name="Copeland A."/>
            <person name="Barry K.W."/>
            <person name="Cichocki N."/>
            <person name="Veneault-Fourrey C."/>
            <person name="LaButti K."/>
            <person name="Lindquist E.A."/>
            <person name="Lipzen A."/>
            <person name="Lundell T."/>
            <person name="Morin E."/>
            <person name="Murat C."/>
            <person name="Sun H."/>
            <person name="Tunlid A."/>
            <person name="Henrissat B."/>
            <person name="Grigoriev I.V."/>
            <person name="Hibbett D.S."/>
            <person name="Martin F."/>
            <person name="Nordberg H.P."/>
            <person name="Cantor M.N."/>
            <person name="Hua S.X."/>
        </authorList>
    </citation>
    <scope>NUCLEOTIDE SEQUENCE [LARGE SCALE GENOMIC DNA]</scope>
    <source>
        <strain evidence="7 8">MAFF 305830</strain>
    </source>
</reference>
<keyword evidence="2 6" id="KW-0812">Transmembrane</keyword>
<dbReference type="GO" id="GO:0000324">
    <property type="term" value="C:fungal-type vacuole"/>
    <property type="evidence" value="ECO:0007669"/>
    <property type="project" value="TreeGrafter"/>
</dbReference>
<sequence>CSQSGLSTFIHLAETLFLPRRVWWTLVFTAGGIVEILGWVGRLQSSADTSLPGPYVMQISLLIIAPAFLSAGCYAVTGAMIHRVGKEVSPLGATAYTVIFVICDVISIGLQAGGGATAGKESDAGMIPMVGRWVLLAGVVFQLASMLVYITISLRFFKRRWEDFTPLRKRLILGTICSSFCIIVRGVIRTVELSEGWKGYVFTHETFTIFLDGLPILLSMFIFNAVHPGYTLDGDEPKTISPGDRGGTLYGSHREKRSEPA</sequence>
<dbReference type="Pfam" id="PF04479">
    <property type="entry name" value="RTA1"/>
    <property type="match status" value="1"/>
</dbReference>
<keyword evidence="8" id="KW-1185">Reference proteome</keyword>
<name>A0A0C2X4E6_SERVB</name>
<evidence type="ECO:0000256" key="2">
    <source>
        <dbReference type="ARBA" id="ARBA00022692"/>
    </source>
</evidence>
<evidence type="ECO:0000256" key="6">
    <source>
        <dbReference type="SAM" id="Phobius"/>
    </source>
</evidence>
<organism evidence="7 8">
    <name type="scientific">Serendipita vermifera MAFF 305830</name>
    <dbReference type="NCBI Taxonomy" id="933852"/>
    <lineage>
        <taxon>Eukaryota</taxon>
        <taxon>Fungi</taxon>
        <taxon>Dikarya</taxon>
        <taxon>Basidiomycota</taxon>
        <taxon>Agaricomycotina</taxon>
        <taxon>Agaricomycetes</taxon>
        <taxon>Sebacinales</taxon>
        <taxon>Serendipitaceae</taxon>
        <taxon>Serendipita</taxon>
    </lineage>
</organism>
<feature type="transmembrane region" description="Helical" evidence="6">
    <location>
        <begin position="208"/>
        <end position="226"/>
    </location>
</feature>
<evidence type="ECO:0000313" key="8">
    <source>
        <dbReference type="Proteomes" id="UP000054097"/>
    </source>
</evidence>
<evidence type="ECO:0000256" key="3">
    <source>
        <dbReference type="ARBA" id="ARBA00022989"/>
    </source>
</evidence>
<reference evidence="8" key="2">
    <citation type="submission" date="2015-01" db="EMBL/GenBank/DDBJ databases">
        <title>Evolutionary Origins and Diversification of the Mycorrhizal Mutualists.</title>
        <authorList>
            <consortium name="DOE Joint Genome Institute"/>
            <consortium name="Mycorrhizal Genomics Consortium"/>
            <person name="Kohler A."/>
            <person name="Kuo A."/>
            <person name="Nagy L.G."/>
            <person name="Floudas D."/>
            <person name="Copeland A."/>
            <person name="Barry K.W."/>
            <person name="Cichocki N."/>
            <person name="Veneault-Fourrey C."/>
            <person name="LaButti K."/>
            <person name="Lindquist E.A."/>
            <person name="Lipzen A."/>
            <person name="Lundell T."/>
            <person name="Morin E."/>
            <person name="Murat C."/>
            <person name="Riley R."/>
            <person name="Ohm R."/>
            <person name="Sun H."/>
            <person name="Tunlid A."/>
            <person name="Henrissat B."/>
            <person name="Grigoriev I.V."/>
            <person name="Hibbett D.S."/>
            <person name="Martin F."/>
        </authorList>
    </citation>
    <scope>NUCLEOTIDE SEQUENCE [LARGE SCALE GENOMIC DNA]</scope>
    <source>
        <strain evidence="8">MAFF 305830</strain>
    </source>
</reference>
<feature type="non-terminal residue" evidence="7">
    <location>
        <position position="1"/>
    </location>
</feature>
<dbReference type="OrthoDB" id="3358017at2759"/>
<evidence type="ECO:0000256" key="5">
    <source>
        <dbReference type="SAM" id="MobiDB-lite"/>
    </source>
</evidence>
<dbReference type="PANTHER" id="PTHR31465">
    <property type="entry name" value="PROTEIN RTA1-RELATED"/>
    <property type="match status" value="1"/>
</dbReference>
<feature type="transmembrane region" description="Helical" evidence="6">
    <location>
        <begin position="130"/>
        <end position="150"/>
    </location>
</feature>
<evidence type="ECO:0000256" key="4">
    <source>
        <dbReference type="ARBA" id="ARBA00023136"/>
    </source>
</evidence>
<evidence type="ECO:0000256" key="1">
    <source>
        <dbReference type="ARBA" id="ARBA00004141"/>
    </source>
</evidence>
<dbReference type="InterPro" id="IPR007568">
    <property type="entry name" value="RTA1"/>
</dbReference>
<comment type="subcellular location">
    <subcellularLocation>
        <location evidence="1">Membrane</location>
        <topology evidence="1">Multi-pass membrane protein</topology>
    </subcellularLocation>
</comment>
<accession>A0A0C2X4E6</accession>
<dbReference type="Proteomes" id="UP000054097">
    <property type="component" value="Unassembled WGS sequence"/>
</dbReference>
<protein>
    <recommendedName>
        <fullName evidence="9">RTA1 like protein</fullName>
    </recommendedName>
</protein>
<dbReference type="AlphaFoldDB" id="A0A0C2X4E6"/>
<feature type="transmembrane region" description="Helical" evidence="6">
    <location>
        <begin position="55"/>
        <end position="76"/>
    </location>
</feature>
<gene>
    <name evidence="7" type="ORF">M408DRAFT_76169</name>
</gene>
<dbReference type="EMBL" id="KN824326">
    <property type="protein sequence ID" value="KIM24232.1"/>
    <property type="molecule type" value="Genomic_DNA"/>
</dbReference>
<evidence type="ECO:0000313" key="7">
    <source>
        <dbReference type="EMBL" id="KIM24232.1"/>
    </source>
</evidence>
<feature type="region of interest" description="Disordered" evidence="5">
    <location>
        <begin position="236"/>
        <end position="261"/>
    </location>
</feature>
<feature type="transmembrane region" description="Helical" evidence="6">
    <location>
        <begin position="22"/>
        <end position="43"/>
    </location>
</feature>
<feature type="transmembrane region" description="Helical" evidence="6">
    <location>
        <begin position="171"/>
        <end position="188"/>
    </location>
</feature>
<dbReference type="PANTHER" id="PTHR31465:SF9">
    <property type="entry name" value="SPHINGOID LONG-CHAIN BASE TRANSPORTER RSB1"/>
    <property type="match status" value="1"/>
</dbReference>